<sequence>MAEINRLREHLGRLDEKLGTTSSLPNADDVANLSEDHKTMLRSLVQSKSREVRTRRAALLEAVSECVHLAQELQIEAAYVFSAELDARLKKRDLSVDMIQKIAERTVELRDLKTKREAHLAEMHGEIQRLWRELEVPEKDRERFQTTIHGIGKASLASCEAELGRLQRHHKRFSAITIQVTSLREVITKHWDLLGYSPNAREYFAEMMNTADSDLSYKVFRSHEKEAERLKRHLFGMRILTNYVIKREDIAQARADNAVPDEKLRVRIDRDLPRYTAILNERIEKWQKETGLVFCWNGIVHV</sequence>
<evidence type="ECO:0000313" key="1">
    <source>
        <dbReference type="EMBL" id="KAG7396278.1"/>
    </source>
</evidence>
<dbReference type="GO" id="GO:0008017">
    <property type="term" value="F:microtubule binding"/>
    <property type="evidence" value="ECO:0007669"/>
    <property type="project" value="InterPro"/>
</dbReference>
<dbReference type="OrthoDB" id="121405at2759"/>
<dbReference type="GO" id="GO:0005819">
    <property type="term" value="C:spindle"/>
    <property type="evidence" value="ECO:0007669"/>
    <property type="project" value="TreeGrafter"/>
</dbReference>
<keyword evidence="1" id="KW-0378">Hydrolase</keyword>
<reference evidence="1" key="1">
    <citation type="submission" date="2021-02" db="EMBL/GenBank/DDBJ databases">
        <authorList>
            <person name="Palmer J.M."/>
        </authorList>
    </citation>
    <scope>NUCLEOTIDE SEQUENCE</scope>
    <source>
        <strain evidence="1">SCRP23</strain>
    </source>
</reference>
<dbReference type="Proteomes" id="UP000693981">
    <property type="component" value="Unassembled WGS sequence"/>
</dbReference>
<dbReference type="EMBL" id="JAGDFL010000165">
    <property type="protein sequence ID" value="KAG7396278.1"/>
    <property type="molecule type" value="Genomic_DNA"/>
</dbReference>
<dbReference type="InterPro" id="IPR007145">
    <property type="entry name" value="MAP65_Ase1_PRC1"/>
</dbReference>
<dbReference type="AlphaFoldDB" id="A0A8T1WVM2"/>
<proteinExistence type="predicted"/>
<keyword evidence="2" id="KW-1185">Reference proteome</keyword>
<dbReference type="GO" id="GO:0005737">
    <property type="term" value="C:cytoplasm"/>
    <property type="evidence" value="ECO:0007669"/>
    <property type="project" value="TreeGrafter"/>
</dbReference>
<dbReference type="PANTHER" id="PTHR19321">
    <property type="entry name" value="PROTEIN REGULATOR OF CYTOKINESIS 1 PRC1-RELATED"/>
    <property type="match status" value="1"/>
</dbReference>
<keyword evidence="1" id="KW-0121">Carboxypeptidase</keyword>
<dbReference type="GO" id="GO:0004180">
    <property type="term" value="F:carboxypeptidase activity"/>
    <property type="evidence" value="ECO:0007669"/>
    <property type="project" value="UniProtKB-KW"/>
</dbReference>
<dbReference type="Pfam" id="PF03999">
    <property type="entry name" value="MAP65_ASE1"/>
    <property type="match status" value="1"/>
</dbReference>
<organism evidence="1 2">
    <name type="scientific">Phytophthora boehmeriae</name>
    <dbReference type="NCBI Taxonomy" id="109152"/>
    <lineage>
        <taxon>Eukaryota</taxon>
        <taxon>Sar</taxon>
        <taxon>Stramenopiles</taxon>
        <taxon>Oomycota</taxon>
        <taxon>Peronosporomycetes</taxon>
        <taxon>Peronosporales</taxon>
        <taxon>Peronosporaceae</taxon>
        <taxon>Phytophthora</taxon>
    </lineage>
</organism>
<keyword evidence="1" id="KW-0645">Protease</keyword>
<name>A0A8T1WVM2_9STRA</name>
<accession>A0A8T1WVM2</accession>
<dbReference type="PANTHER" id="PTHR19321:SF41">
    <property type="entry name" value="FASCETTO-RELATED"/>
    <property type="match status" value="1"/>
</dbReference>
<dbReference type="GO" id="GO:0000226">
    <property type="term" value="P:microtubule cytoskeleton organization"/>
    <property type="evidence" value="ECO:0007669"/>
    <property type="project" value="InterPro"/>
</dbReference>
<evidence type="ECO:0000313" key="2">
    <source>
        <dbReference type="Proteomes" id="UP000693981"/>
    </source>
</evidence>
<gene>
    <name evidence="1" type="primary">PRC1</name>
    <name evidence="1" type="ORF">PHYBOEH_002545</name>
</gene>
<comment type="caution">
    <text evidence="1">The sequence shown here is derived from an EMBL/GenBank/DDBJ whole genome shotgun (WGS) entry which is preliminary data.</text>
</comment>
<protein>
    <submittedName>
        <fullName evidence="1">Carboxypeptidase C prc1</fullName>
    </submittedName>
</protein>